<evidence type="ECO:0000313" key="1">
    <source>
        <dbReference type="EMBL" id="OJG78831.1"/>
    </source>
</evidence>
<sequence length="135" mass="15177">MAIRFGETIKKYDEDPSKNVQDLLFIPVAIASWLRYLLAVDDKGKCFKPSPDPLLSELQEALKMLCLGEQSMEKIHAALQPLLQNATIFGSDLYQVGLAEKIEKIFREMLTGPGAFRQTIHYYVTAGGKEHGNDF</sequence>
<reference evidence="1 2" key="1">
    <citation type="submission" date="2014-12" db="EMBL/GenBank/DDBJ databases">
        <title>Draft genome sequences of 29 type strains of Enterococci.</title>
        <authorList>
            <person name="Zhong Z."/>
            <person name="Sun Z."/>
            <person name="Liu W."/>
            <person name="Zhang W."/>
            <person name="Zhang H."/>
        </authorList>
    </citation>
    <scope>NUCLEOTIDE SEQUENCE [LARGE SCALE GENOMIC DNA]</scope>
    <source>
        <strain evidence="1 2">DSM 15687</strain>
    </source>
</reference>
<dbReference type="Gene3D" id="1.10.1040.10">
    <property type="entry name" value="N-(1-d-carboxylethyl)-l-norvaline Dehydrogenase, domain 2"/>
    <property type="match status" value="1"/>
</dbReference>
<dbReference type="InterPro" id="IPR013328">
    <property type="entry name" value="6PGD_dom2"/>
</dbReference>
<proteinExistence type="predicted"/>
<name>A0A1L8WCQ9_9ENTE</name>
<keyword evidence="2" id="KW-1185">Reference proteome</keyword>
<dbReference type="InterPro" id="IPR008927">
    <property type="entry name" value="6-PGluconate_DH-like_C_sf"/>
</dbReference>
<dbReference type="STRING" id="150033.RV14_GL001092"/>
<evidence type="ECO:0000313" key="2">
    <source>
        <dbReference type="Proteomes" id="UP000182152"/>
    </source>
</evidence>
<organism evidence="1 2">
    <name type="scientific">Enterococcus ratti</name>
    <dbReference type="NCBI Taxonomy" id="150033"/>
    <lineage>
        <taxon>Bacteria</taxon>
        <taxon>Bacillati</taxon>
        <taxon>Bacillota</taxon>
        <taxon>Bacilli</taxon>
        <taxon>Lactobacillales</taxon>
        <taxon>Enterococcaceae</taxon>
        <taxon>Enterococcus</taxon>
    </lineage>
</organism>
<accession>A0A1L8WCQ9</accession>
<protein>
    <recommendedName>
        <fullName evidence="3">Mannitol dehydrogenase C-terminal domain-containing protein</fullName>
    </recommendedName>
</protein>
<gene>
    <name evidence="1" type="ORF">RV14_GL001092</name>
</gene>
<dbReference type="EMBL" id="JXLB01000022">
    <property type="protein sequence ID" value="OJG78831.1"/>
    <property type="molecule type" value="Genomic_DNA"/>
</dbReference>
<evidence type="ECO:0008006" key="3">
    <source>
        <dbReference type="Google" id="ProtNLM"/>
    </source>
</evidence>
<dbReference type="AlphaFoldDB" id="A0A1L8WCQ9"/>
<comment type="caution">
    <text evidence="1">The sequence shown here is derived from an EMBL/GenBank/DDBJ whole genome shotgun (WGS) entry which is preliminary data.</text>
</comment>
<dbReference type="Proteomes" id="UP000182152">
    <property type="component" value="Unassembled WGS sequence"/>
</dbReference>
<dbReference type="SUPFAM" id="SSF48179">
    <property type="entry name" value="6-phosphogluconate dehydrogenase C-terminal domain-like"/>
    <property type="match status" value="1"/>
</dbReference>